<evidence type="ECO:0000256" key="2">
    <source>
        <dbReference type="ARBA" id="ARBA00006434"/>
    </source>
</evidence>
<feature type="transmembrane region" description="Helical" evidence="6">
    <location>
        <begin position="20"/>
        <end position="38"/>
    </location>
</feature>
<evidence type="ECO:0000313" key="8">
    <source>
        <dbReference type="Proteomes" id="UP000000822"/>
    </source>
</evidence>
<dbReference type="AlphaFoldDB" id="Q8ESH4"/>
<evidence type="ECO:0000256" key="1">
    <source>
        <dbReference type="ARBA" id="ARBA00004141"/>
    </source>
</evidence>
<evidence type="ECO:0000256" key="5">
    <source>
        <dbReference type="ARBA" id="ARBA00023136"/>
    </source>
</evidence>
<evidence type="ECO:0000256" key="6">
    <source>
        <dbReference type="SAM" id="Phobius"/>
    </source>
</evidence>
<proteinExistence type="inferred from homology"/>
<reference evidence="7 8" key="1">
    <citation type="journal article" date="2001" name="FEMS Microbiol. Lett.">
        <title>Oceanobacillus iheyensis gen. nov., sp. nov., a deep-sea extremely halotolerant and alkaliphilic species isolated from a depth of 1050 m on the Iheya Ridge.</title>
        <authorList>
            <person name="Lu J."/>
            <person name="Nogi Y."/>
            <person name="Takami H."/>
        </authorList>
    </citation>
    <scope>NUCLEOTIDE SEQUENCE [LARGE SCALE GENOMIC DNA]</scope>
    <source>
        <strain evidence="8">DSM 14371 / CIP 107618 / JCM 11309 / KCTC 3954 / HTE831</strain>
    </source>
</reference>
<dbReference type="HOGENOM" id="CLU_2343930_0_0_9"/>
<dbReference type="KEGG" id="oih:OB0663"/>
<dbReference type="GO" id="GO:0016020">
    <property type="term" value="C:membrane"/>
    <property type="evidence" value="ECO:0007669"/>
    <property type="project" value="UniProtKB-SubCell"/>
</dbReference>
<dbReference type="GO" id="GO:0022857">
    <property type="term" value="F:transmembrane transporter activity"/>
    <property type="evidence" value="ECO:0007669"/>
    <property type="project" value="InterPro"/>
</dbReference>
<reference evidence="7 8" key="2">
    <citation type="journal article" date="2002" name="Nucleic Acids Res.">
        <title>Genome sequence of Oceanobacillus iheyensis isolated from the Iheya Ridge and its unexpected adaptive capabilities to extreme environments.</title>
        <authorList>
            <person name="Takami H."/>
            <person name="Takaki Y."/>
            <person name="Uchiyama I."/>
        </authorList>
    </citation>
    <scope>NUCLEOTIDE SEQUENCE [LARGE SCALE GENOMIC DNA]</scope>
    <source>
        <strain evidence="8">DSM 14371 / CIP 107618 / JCM 11309 / KCTC 3954 / HTE831</strain>
    </source>
</reference>
<dbReference type="EMBL" id="BA000028">
    <property type="protein sequence ID" value="BAC12619.1"/>
    <property type="molecule type" value="Genomic_DNA"/>
</dbReference>
<dbReference type="Gene3D" id="1.20.1730.10">
    <property type="entry name" value="Sodium/glucose cotransporter"/>
    <property type="match status" value="1"/>
</dbReference>
<evidence type="ECO:0000256" key="4">
    <source>
        <dbReference type="ARBA" id="ARBA00022989"/>
    </source>
</evidence>
<gene>
    <name evidence="7" type="ordered locus">OB0663</name>
</gene>
<protein>
    <recommendedName>
        <fullName evidence="9">Sodium:solute symporter</fullName>
    </recommendedName>
</protein>
<comment type="subcellular location">
    <subcellularLocation>
        <location evidence="1">Membrane</location>
        <topology evidence="1">Multi-pass membrane protein</topology>
    </subcellularLocation>
</comment>
<comment type="similarity">
    <text evidence="2">Belongs to the sodium:solute symporter (SSF) (TC 2.A.21) family.</text>
</comment>
<keyword evidence="8" id="KW-1185">Reference proteome</keyword>
<organism evidence="7 8">
    <name type="scientific">Oceanobacillus iheyensis (strain DSM 14371 / CIP 107618 / JCM 11309 / KCTC 3954 / HTE831)</name>
    <dbReference type="NCBI Taxonomy" id="221109"/>
    <lineage>
        <taxon>Bacteria</taxon>
        <taxon>Bacillati</taxon>
        <taxon>Bacillota</taxon>
        <taxon>Bacilli</taxon>
        <taxon>Bacillales</taxon>
        <taxon>Bacillaceae</taxon>
        <taxon>Oceanobacillus</taxon>
    </lineage>
</organism>
<dbReference type="PROSITE" id="PS50283">
    <property type="entry name" value="NA_SOLUT_SYMP_3"/>
    <property type="match status" value="1"/>
</dbReference>
<dbReference type="InterPro" id="IPR001734">
    <property type="entry name" value="Na/solute_symporter"/>
</dbReference>
<keyword evidence="4 6" id="KW-1133">Transmembrane helix</keyword>
<evidence type="ECO:0000256" key="3">
    <source>
        <dbReference type="ARBA" id="ARBA00022692"/>
    </source>
</evidence>
<dbReference type="eggNOG" id="COG0591">
    <property type="taxonomic scope" value="Bacteria"/>
</dbReference>
<feature type="transmembrane region" description="Helical" evidence="6">
    <location>
        <begin position="50"/>
        <end position="71"/>
    </location>
</feature>
<evidence type="ECO:0000313" key="7">
    <source>
        <dbReference type="EMBL" id="BAC12619.1"/>
    </source>
</evidence>
<evidence type="ECO:0008006" key="9">
    <source>
        <dbReference type="Google" id="ProtNLM"/>
    </source>
</evidence>
<dbReference type="InterPro" id="IPR038377">
    <property type="entry name" value="Na/Glc_symporter_sf"/>
</dbReference>
<accession>Q8ESH4</accession>
<dbReference type="STRING" id="221109.gene:10732884"/>
<keyword evidence="3 6" id="KW-0812">Transmembrane</keyword>
<sequence>MIYITSGGNYSMELTNNPALLWFVAGYGVFMIILGIYFSKKIANSEDFILAGKGLGSFVLAGTLLATWMGSGSITGGETSMAYSYGIIPALMMTIPT</sequence>
<dbReference type="Proteomes" id="UP000000822">
    <property type="component" value="Chromosome"/>
</dbReference>
<keyword evidence="5 6" id="KW-0472">Membrane</keyword>
<name>Q8ESH4_OCEIH</name>